<dbReference type="Gene3D" id="3.30.40.10">
    <property type="entry name" value="Zinc/RING finger domain, C3HC4 (zinc finger)"/>
    <property type="match status" value="1"/>
</dbReference>
<dbReference type="InterPro" id="IPR011011">
    <property type="entry name" value="Znf_FYVE_PHD"/>
</dbReference>
<evidence type="ECO:0000313" key="6">
    <source>
        <dbReference type="Proteomes" id="UP001209878"/>
    </source>
</evidence>
<dbReference type="EMBL" id="JAODUO010001654">
    <property type="protein sequence ID" value="KAK2160329.1"/>
    <property type="molecule type" value="Genomic_DNA"/>
</dbReference>
<dbReference type="SUPFAM" id="SSF52266">
    <property type="entry name" value="SGNH hydrolase"/>
    <property type="match status" value="1"/>
</dbReference>
<proteinExistence type="predicted"/>
<keyword evidence="6" id="KW-1185">Reference proteome</keyword>
<feature type="domain" description="Zinc finger PHD-type" evidence="4">
    <location>
        <begin position="62"/>
        <end position="105"/>
    </location>
</feature>
<dbReference type="InterPro" id="IPR001965">
    <property type="entry name" value="Znf_PHD"/>
</dbReference>
<name>A0AAD9NAR2_RIDPI</name>
<evidence type="ECO:0000259" key="4">
    <source>
        <dbReference type="SMART" id="SM00249"/>
    </source>
</evidence>
<gene>
    <name evidence="5" type="ORF">NP493_1654g00049</name>
</gene>
<dbReference type="SMART" id="SM00249">
    <property type="entry name" value="PHD"/>
    <property type="match status" value="1"/>
</dbReference>
<evidence type="ECO:0000256" key="2">
    <source>
        <dbReference type="ARBA" id="ARBA00022771"/>
    </source>
</evidence>
<evidence type="ECO:0000313" key="5">
    <source>
        <dbReference type="EMBL" id="KAK2160329.1"/>
    </source>
</evidence>
<dbReference type="Pfam" id="PF13472">
    <property type="entry name" value="Lipase_GDSL_2"/>
    <property type="match status" value="1"/>
</dbReference>
<accession>A0AAD9NAR2</accession>
<evidence type="ECO:0000256" key="3">
    <source>
        <dbReference type="ARBA" id="ARBA00022833"/>
    </source>
</evidence>
<keyword evidence="3" id="KW-0862">Zinc</keyword>
<dbReference type="GO" id="GO:0008270">
    <property type="term" value="F:zinc ion binding"/>
    <property type="evidence" value="ECO:0007669"/>
    <property type="project" value="UniProtKB-KW"/>
</dbReference>
<dbReference type="InterPro" id="IPR013830">
    <property type="entry name" value="SGNH_hydro"/>
</dbReference>
<keyword evidence="1" id="KW-0479">Metal-binding</keyword>
<reference evidence="5" key="1">
    <citation type="journal article" date="2023" name="Mol. Biol. Evol.">
        <title>Third-Generation Sequencing Reveals the Adaptive Role of the Epigenome in Three Deep-Sea Polychaetes.</title>
        <authorList>
            <person name="Perez M."/>
            <person name="Aroh O."/>
            <person name="Sun Y."/>
            <person name="Lan Y."/>
            <person name="Juniper S.K."/>
            <person name="Young C.R."/>
            <person name="Angers B."/>
            <person name="Qian P.Y."/>
        </authorList>
    </citation>
    <scope>NUCLEOTIDE SEQUENCE</scope>
    <source>
        <strain evidence="5">R07B-5</strain>
    </source>
</reference>
<evidence type="ECO:0000256" key="1">
    <source>
        <dbReference type="ARBA" id="ARBA00022723"/>
    </source>
</evidence>
<sequence>MDNDFSPVANSSCDNCCGSPVLKVHLPPVDVTCDPVSDKARKARRKAAKDKHADNWKYCVKNCVHNGEDIHQMVQCHMCQAWVHPECVGEDVKDIIGIWSCTSCRILPTLVERLLEKTSMLESLVVKLERSNQQFVSLMATSKRQDGDADANDGGPEAVTLLVGNSLLRDVRVDKTSSGNPIKIRRKSGATLADIEQMIDDAAKTETIDEIFIGGGTHETASDVSAANIKENIAQLLRMAKTLTPTITVSSVLPSKHRANQDQRADVNMKMKEACNDVDVKFVDNDANFTFRNGAADDAAFQGDGLHLSESGVGRLLLNLSLPE</sequence>
<dbReference type="SUPFAM" id="SSF57903">
    <property type="entry name" value="FYVE/PHD zinc finger"/>
    <property type="match status" value="1"/>
</dbReference>
<dbReference type="Gene3D" id="3.40.50.12700">
    <property type="match status" value="1"/>
</dbReference>
<comment type="caution">
    <text evidence="5">The sequence shown here is derived from an EMBL/GenBank/DDBJ whole genome shotgun (WGS) entry which is preliminary data.</text>
</comment>
<organism evidence="5 6">
    <name type="scientific">Ridgeia piscesae</name>
    <name type="common">Tubeworm</name>
    <dbReference type="NCBI Taxonomy" id="27915"/>
    <lineage>
        <taxon>Eukaryota</taxon>
        <taxon>Metazoa</taxon>
        <taxon>Spiralia</taxon>
        <taxon>Lophotrochozoa</taxon>
        <taxon>Annelida</taxon>
        <taxon>Polychaeta</taxon>
        <taxon>Sedentaria</taxon>
        <taxon>Canalipalpata</taxon>
        <taxon>Sabellida</taxon>
        <taxon>Siboglinidae</taxon>
        <taxon>Ridgeia</taxon>
    </lineage>
</organism>
<dbReference type="InterPro" id="IPR013083">
    <property type="entry name" value="Znf_RING/FYVE/PHD"/>
</dbReference>
<dbReference type="Gene3D" id="3.40.50.12690">
    <property type="match status" value="1"/>
</dbReference>
<dbReference type="CDD" id="cd15489">
    <property type="entry name" value="PHD_SF"/>
    <property type="match status" value="1"/>
</dbReference>
<dbReference type="Proteomes" id="UP001209878">
    <property type="component" value="Unassembled WGS sequence"/>
</dbReference>
<protein>
    <recommendedName>
        <fullName evidence="4">Zinc finger PHD-type domain-containing protein</fullName>
    </recommendedName>
</protein>
<dbReference type="AlphaFoldDB" id="A0AAD9NAR2"/>
<keyword evidence="2" id="KW-0863">Zinc-finger</keyword>